<dbReference type="Pfam" id="PF00002">
    <property type="entry name" value="7tm_2"/>
    <property type="match status" value="1"/>
</dbReference>
<reference evidence="14" key="4">
    <citation type="submission" date="2025-08" db="UniProtKB">
        <authorList>
            <consortium name="Ensembl"/>
        </authorList>
    </citation>
    <scope>IDENTIFICATION</scope>
</reference>
<dbReference type="InterPro" id="IPR017983">
    <property type="entry name" value="GPCR_2_secretin-like_CS"/>
</dbReference>
<evidence type="ECO:0000256" key="5">
    <source>
        <dbReference type="ARBA" id="ARBA00022989"/>
    </source>
</evidence>
<dbReference type="FunFam" id="1.20.1070.10:FF:000133">
    <property type="entry name" value="Glucagon receptor a"/>
    <property type="match status" value="1"/>
</dbReference>
<dbReference type="Pfam" id="PF02793">
    <property type="entry name" value="HRM"/>
    <property type="match status" value="1"/>
</dbReference>
<dbReference type="PRINTS" id="PR00249">
    <property type="entry name" value="GPCRSECRETIN"/>
</dbReference>
<feature type="domain" description="G-protein coupled receptors family 2 profile 1" evidence="12">
    <location>
        <begin position="24"/>
        <end position="92"/>
    </location>
</feature>
<dbReference type="GO" id="GO:0007166">
    <property type="term" value="P:cell surface receptor signaling pathway"/>
    <property type="evidence" value="ECO:0007669"/>
    <property type="project" value="InterPro"/>
</dbReference>
<sequence>VSWPTIPPNKIGHSLPVGNCYLQNGIFCNRTFDQFICWPESYPGSVSEPCPWFLPWITSGKAHRYCLENGSWMTLPNSTEIWRNHSECAELNHGLPKKEDERKLLNTLQLIYTVGYSFSLCSLSLAMAILLWLRKLHCTRNYIHMNLFVSFMLRALAVLIKDILLHSTYSKRPDDESGWISFFNVEISNGCKVAQVFMHYFVGANFFWLLVEGIYLHKLIVLAVLSEKNLLKQYILIGWVCPVLFVVPWIITKITINVICCCCSQLMNSDVWFPILQMNFYFFLKIMKMLLSKLQAQQMRFGDYKYRLARSTLVLIPLLGIHELVFIFLMDEHVEGLLRHIRLFLQLVISSFQGFLVAVLYCFTNGEVQAELKMRWRCWLMVNHSECGGCLLGKHFKQLGRRPNSRRDKFSQGRNTARLETGVKPVQPGSVGSTLTSESEGCGFSIHDGTWNPYGPG</sequence>
<dbReference type="Gene3D" id="1.20.1070.10">
    <property type="entry name" value="Rhodopsin 7-helix transmembrane proteins"/>
    <property type="match status" value="1"/>
</dbReference>
<name>A0A4W3GTZ0_CALMI</name>
<evidence type="ECO:0000259" key="12">
    <source>
        <dbReference type="PROSITE" id="PS50227"/>
    </source>
</evidence>
<comment type="similarity">
    <text evidence="2">Belongs to the G-protein coupled receptor 2 family.</text>
</comment>
<dbReference type="InterPro" id="IPR017981">
    <property type="entry name" value="GPCR_2-like_7TM"/>
</dbReference>
<feature type="transmembrane region" description="Helical" evidence="11">
    <location>
        <begin position="271"/>
        <end position="291"/>
    </location>
</feature>
<evidence type="ECO:0000256" key="11">
    <source>
        <dbReference type="SAM" id="Phobius"/>
    </source>
</evidence>
<reference evidence="14" key="5">
    <citation type="submission" date="2025-09" db="UniProtKB">
        <authorList>
            <consortium name="Ensembl"/>
        </authorList>
    </citation>
    <scope>IDENTIFICATION</scope>
</reference>
<evidence type="ECO:0000256" key="4">
    <source>
        <dbReference type="ARBA" id="ARBA00022692"/>
    </source>
</evidence>
<feature type="transmembrane region" description="Helical" evidence="11">
    <location>
        <begin position="343"/>
        <end position="364"/>
    </location>
</feature>
<dbReference type="OMA" id="SGVFCNG"/>
<feature type="transmembrane region" description="Helical" evidence="11">
    <location>
        <begin position="145"/>
        <end position="164"/>
    </location>
</feature>
<dbReference type="PROSITE" id="PS50261">
    <property type="entry name" value="G_PROTEIN_RECEP_F2_4"/>
    <property type="match status" value="1"/>
</dbReference>
<dbReference type="InParanoid" id="A0A4W3GTZ0"/>
<feature type="domain" description="G-protein coupled receptors family 2 profile 2" evidence="13">
    <location>
        <begin position="108"/>
        <end position="365"/>
    </location>
</feature>
<evidence type="ECO:0000256" key="3">
    <source>
        <dbReference type="ARBA" id="ARBA00022475"/>
    </source>
</evidence>
<evidence type="ECO:0000256" key="6">
    <source>
        <dbReference type="ARBA" id="ARBA00023040"/>
    </source>
</evidence>
<dbReference type="GO" id="GO:0005886">
    <property type="term" value="C:plasma membrane"/>
    <property type="evidence" value="ECO:0007669"/>
    <property type="project" value="UniProtKB-SubCell"/>
</dbReference>
<dbReference type="GeneTree" id="ENSGT00940000158127"/>
<keyword evidence="9" id="KW-0325">Glycoprotein</keyword>
<dbReference type="PANTHER" id="PTHR45620:SF23">
    <property type="entry name" value="GLUCAGON-LIKE PEPTIDE 2 RECEPTOR"/>
    <property type="match status" value="1"/>
</dbReference>
<keyword evidence="4 11" id="KW-0812">Transmembrane</keyword>
<dbReference type="STRING" id="7868.ENSCMIP00000006502"/>
<dbReference type="InterPro" id="IPR000832">
    <property type="entry name" value="GPCR_2_secretin-like"/>
</dbReference>
<evidence type="ECO:0000256" key="8">
    <source>
        <dbReference type="ARBA" id="ARBA00023170"/>
    </source>
</evidence>
<dbReference type="PROSITE" id="PS00650">
    <property type="entry name" value="G_PROTEIN_RECEP_F2_2"/>
    <property type="match status" value="1"/>
</dbReference>
<evidence type="ECO:0000256" key="1">
    <source>
        <dbReference type="ARBA" id="ARBA00004651"/>
    </source>
</evidence>
<dbReference type="PROSITE" id="PS00649">
    <property type="entry name" value="G_PROTEIN_RECEP_F2_1"/>
    <property type="match status" value="1"/>
</dbReference>
<evidence type="ECO:0000256" key="10">
    <source>
        <dbReference type="ARBA" id="ARBA00023224"/>
    </source>
</evidence>
<keyword evidence="7 11" id="KW-0472">Membrane</keyword>
<dbReference type="Proteomes" id="UP000314986">
    <property type="component" value="Unassembled WGS sequence"/>
</dbReference>
<dbReference type="GO" id="GO:0004967">
    <property type="term" value="F:glucagon receptor activity"/>
    <property type="evidence" value="ECO:0007669"/>
    <property type="project" value="TreeGrafter"/>
</dbReference>
<reference evidence="15" key="1">
    <citation type="journal article" date="2006" name="Science">
        <title>Ancient noncoding elements conserved in the human genome.</title>
        <authorList>
            <person name="Venkatesh B."/>
            <person name="Kirkness E.F."/>
            <person name="Loh Y.H."/>
            <person name="Halpern A.L."/>
            <person name="Lee A.P."/>
            <person name="Johnson J."/>
            <person name="Dandona N."/>
            <person name="Viswanathan L.D."/>
            <person name="Tay A."/>
            <person name="Venter J.C."/>
            <person name="Strausberg R.L."/>
            <person name="Brenner S."/>
        </authorList>
    </citation>
    <scope>NUCLEOTIDE SEQUENCE [LARGE SCALE GENOMIC DNA]</scope>
</reference>
<dbReference type="InterPro" id="IPR050332">
    <property type="entry name" value="GPCR_2"/>
</dbReference>
<dbReference type="PROSITE" id="PS50227">
    <property type="entry name" value="G_PROTEIN_RECEP_F2_3"/>
    <property type="match status" value="1"/>
</dbReference>
<keyword evidence="10" id="KW-0807">Transducer</keyword>
<evidence type="ECO:0000256" key="7">
    <source>
        <dbReference type="ARBA" id="ARBA00023136"/>
    </source>
</evidence>
<dbReference type="GO" id="GO:0017046">
    <property type="term" value="F:peptide hormone binding"/>
    <property type="evidence" value="ECO:0007669"/>
    <property type="project" value="TreeGrafter"/>
</dbReference>
<proteinExistence type="inferred from homology"/>
<dbReference type="SUPFAM" id="SSF81321">
    <property type="entry name" value="Family A G protein-coupled receptor-like"/>
    <property type="match status" value="1"/>
</dbReference>
<evidence type="ECO:0000256" key="9">
    <source>
        <dbReference type="ARBA" id="ARBA00023180"/>
    </source>
</evidence>
<keyword evidence="6" id="KW-0297">G-protein coupled receptor</keyword>
<feature type="transmembrane region" description="Helical" evidence="11">
    <location>
        <begin position="234"/>
        <end position="251"/>
    </location>
</feature>
<evidence type="ECO:0000256" key="2">
    <source>
        <dbReference type="ARBA" id="ARBA00005314"/>
    </source>
</evidence>
<dbReference type="PANTHER" id="PTHR45620">
    <property type="entry name" value="PDF RECEPTOR-LIKE PROTEIN-RELATED"/>
    <property type="match status" value="1"/>
</dbReference>
<keyword evidence="15" id="KW-1185">Reference proteome</keyword>
<dbReference type="SMART" id="SM00008">
    <property type="entry name" value="HormR"/>
    <property type="match status" value="1"/>
</dbReference>
<organism evidence="14 15">
    <name type="scientific">Callorhinchus milii</name>
    <name type="common">Ghost shark</name>
    <dbReference type="NCBI Taxonomy" id="7868"/>
    <lineage>
        <taxon>Eukaryota</taxon>
        <taxon>Metazoa</taxon>
        <taxon>Chordata</taxon>
        <taxon>Craniata</taxon>
        <taxon>Vertebrata</taxon>
        <taxon>Chondrichthyes</taxon>
        <taxon>Holocephali</taxon>
        <taxon>Chimaeriformes</taxon>
        <taxon>Callorhinchidae</taxon>
        <taxon>Callorhinchus</taxon>
    </lineage>
</organism>
<dbReference type="SUPFAM" id="SSF111418">
    <property type="entry name" value="Hormone receptor domain"/>
    <property type="match status" value="1"/>
</dbReference>
<evidence type="ECO:0000259" key="13">
    <source>
        <dbReference type="PROSITE" id="PS50261"/>
    </source>
</evidence>
<feature type="transmembrane region" description="Helical" evidence="11">
    <location>
        <begin position="312"/>
        <end position="331"/>
    </location>
</feature>
<comment type="subcellular location">
    <subcellularLocation>
        <location evidence="1">Cell membrane</location>
        <topology evidence="1">Multi-pass membrane protein</topology>
    </subcellularLocation>
</comment>
<keyword evidence="3" id="KW-1003">Cell membrane</keyword>
<dbReference type="AlphaFoldDB" id="A0A4W3GTZ0"/>
<reference evidence="15" key="2">
    <citation type="journal article" date="2007" name="PLoS Biol.">
        <title>Survey sequencing and comparative analysis of the elephant shark (Callorhinchus milii) genome.</title>
        <authorList>
            <person name="Venkatesh B."/>
            <person name="Kirkness E.F."/>
            <person name="Loh Y.H."/>
            <person name="Halpern A.L."/>
            <person name="Lee A.P."/>
            <person name="Johnson J."/>
            <person name="Dandona N."/>
            <person name="Viswanathan L.D."/>
            <person name="Tay A."/>
            <person name="Venter J.C."/>
            <person name="Strausberg R.L."/>
            <person name="Brenner S."/>
        </authorList>
    </citation>
    <scope>NUCLEOTIDE SEQUENCE [LARGE SCALE GENOMIC DNA]</scope>
</reference>
<dbReference type="InterPro" id="IPR001879">
    <property type="entry name" value="GPCR_2_extracellular_dom"/>
</dbReference>
<dbReference type="Gene3D" id="4.10.1240.10">
    <property type="entry name" value="GPCR, family 2, extracellular hormone receptor domain"/>
    <property type="match status" value="1"/>
</dbReference>
<dbReference type="InterPro" id="IPR036445">
    <property type="entry name" value="GPCR_2_extracell_dom_sf"/>
</dbReference>
<gene>
    <name evidence="14" type="primary">LOC103175686</name>
</gene>
<reference evidence="15" key="3">
    <citation type="journal article" date="2014" name="Nature">
        <title>Elephant shark genome provides unique insights into gnathostome evolution.</title>
        <authorList>
            <consortium name="International Elephant Shark Genome Sequencing Consortium"/>
            <person name="Venkatesh B."/>
            <person name="Lee A.P."/>
            <person name="Ravi V."/>
            <person name="Maurya A.K."/>
            <person name="Lian M.M."/>
            <person name="Swann J.B."/>
            <person name="Ohta Y."/>
            <person name="Flajnik M.F."/>
            <person name="Sutoh Y."/>
            <person name="Kasahara M."/>
            <person name="Hoon S."/>
            <person name="Gangu V."/>
            <person name="Roy S.W."/>
            <person name="Irimia M."/>
            <person name="Korzh V."/>
            <person name="Kondrychyn I."/>
            <person name="Lim Z.W."/>
            <person name="Tay B.H."/>
            <person name="Tohari S."/>
            <person name="Kong K.W."/>
            <person name="Ho S."/>
            <person name="Lorente-Galdos B."/>
            <person name="Quilez J."/>
            <person name="Marques-Bonet T."/>
            <person name="Raney B.J."/>
            <person name="Ingham P.W."/>
            <person name="Tay A."/>
            <person name="Hillier L.W."/>
            <person name="Minx P."/>
            <person name="Boehm T."/>
            <person name="Wilson R.K."/>
            <person name="Brenner S."/>
            <person name="Warren W.C."/>
        </authorList>
    </citation>
    <scope>NUCLEOTIDE SEQUENCE [LARGE SCALE GENOMIC DNA]</scope>
</reference>
<dbReference type="GO" id="GO:0007188">
    <property type="term" value="P:adenylate cyclase-modulating G protein-coupled receptor signaling pathway"/>
    <property type="evidence" value="ECO:0007669"/>
    <property type="project" value="TreeGrafter"/>
</dbReference>
<keyword evidence="5 11" id="KW-1133">Transmembrane helix</keyword>
<evidence type="ECO:0000313" key="14">
    <source>
        <dbReference type="Ensembl" id="ENSCMIP00000006502.1"/>
    </source>
</evidence>
<protein>
    <submittedName>
        <fullName evidence="14">Glucagon like peptide 2 receptor</fullName>
    </submittedName>
</protein>
<keyword evidence="8" id="KW-0675">Receptor</keyword>
<dbReference type="Ensembl" id="ENSCMIT00000006713.1">
    <property type="protein sequence ID" value="ENSCMIP00000006502.1"/>
    <property type="gene ID" value="ENSCMIG00000003686.1"/>
</dbReference>
<feature type="transmembrane region" description="Helical" evidence="11">
    <location>
        <begin position="110"/>
        <end position="133"/>
    </location>
</feature>
<evidence type="ECO:0000313" key="15">
    <source>
        <dbReference type="Proteomes" id="UP000314986"/>
    </source>
</evidence>
<accession>A0A4W3GTZ0</accession>
<feature type="transmembrane region" description="Helical" evidence="11">
    <location>
        <begin position="206"/>
        <end position="225"/>
    </location>
</feature>